<name>A0AAN8VVB4_9MAGN</name>
<comment type="subcellular location">
    <subcellularLocation>
        <location evidence="1">Nucleus</location>
    </subcellularLocation>
</comment>
<feature type="compositionally biased region" description="Basic and acidic residues" evidence="4">
    <location>
        <begin position="401"/>
        <end position="420"/>
    </location>
</feature>
<keyword evidence="7" id="KW-1185">Reference proteome</keyword>
<feature type="domain" description="DEK-C" evidence="5">
    <location>
        <begin position="162"/>
        <end position="222"/>
    </location>
</feature>
<dbReference type="InterPro" id="IPR019098">
    <property type="entry name" value="Histone_chaperone_domain_CHZ"/>
</dbReference>
<evidence type="ECO:0000256" key="1">
    <source>
        <dbReference type="ARBA" id="ARBA00004123"/>
    </source>
</evidence>
<comment type="caution">
    <text evidence="6">The sequence shown here is derived from an EMBL/GenBank/DDBJ whole genome shotgun (WGS) entry which is preliminary data.</text>
</comment>
<proteinExistence type="predicted"/>
<dbReference type="AlphaFoldDB" id="A0AAN8VVB4"/>
<dbReference type="PANTHER" id="PTHR15410:SF2">
    <property type="entry name" value="HIRA-INTERACTING PROTEIN 3"/>
    <property type="match status" value="1"/>
</dbReference>
<feature type="region of interest" description="Disordered" evidence="4">
    <location>
        <begin position="226"/>
        <end position="346"/>
    </location>
</feature>
<keyword evidence="3" id="KW-0539">Nucleus</keyword>
<feature type="compositionally biased region" description="Acidic residues" evidence="4">
    <location>
        <begin position="449"/>
        <end position="489"/>
    </location>
</feature>
<dbReference type="Pfam" id="PF09649">
    <property type="entry name" value="CHZ"/>
    <property type="match status" value="1"/>
</dbReference>
<evidence type="ECO:0000256" key="2">
    <source>
        <dbReference type="ARBA" id="ARBA00023186"/>
    </source>
</evidence>
<evidence type="ECO:0000256" key="3">
    <source>
        <dbReference type="ARBA" id="ARBA00023242"/>
    </source>
</evidence>
<feature type="region of interest" description="Disordered" evidence="4">
    <location>
        <begin position="398"/>
        <end position="502"/>
    </location>
</feature>
<evidence type="ECO:0000259" key="5">
    <source>
        <dbReference type="PROSITE" id="PS51998"/>
    </source>
</evidence>
<gene>
    <name evidence="6" type="ORF">RJ641_031927</name>
</gene>
<dbReference type="PANTHER" id="PTHR15410">
    <property type="entry name" value="HIRA-INTERACTING PROTEIN 3"/>
    <property type="match status" value="1"/>
</dbReference>
<dbReference type="SMART" id="SM01082">
    <property type="entry name" value="CHZ"/>
    <property type="match status" value="1"/>
</dbReference>
<reference evidence="6 7" key="1">
    <citation type="submission" date="2023-12" db="EMBL/GenBank/DDBJ databases">
        <title>A high-quality genome assembly for Dillenia turbinata (Dilleniales).</title>
        <authorList>
            <person name="Chanderbali A."/>
        </authorList>
    </citation>
    <scope>NUCLEOTIDE SEQUENCE [LARGE SCALE GENOMIC DNA]</scope>
    <source>
        <strain evidence="6">LSX21</strain>
        <tissue evidence="6">Leaf</tissue>
    </source>
</reference>
<accession>A0AAN8VVB4</accession>
<feature type="non-terminal residue" evidence="6">
    <location>
        <position position="502"/>
    </location>
</feature>
<evidence type="ECO:0000313" key="6">
    <source>
        <dbReference type="EMBL" id="KAK6938419.1"/>
    </source>
</evidence>
<keyword evidence="2" id="KW-0143">Chaperone</keyword>
<organism evidence="6 7">
    <name type="scientific">Dillenia turbinata</name>
    <dbReference type="NCBI Taxonomy" id="194707"/>
    <lineage>
        <taxon>Eukaryota</taxon>
        <taxon>Viridiplantae</taxon>
        <taxon>Streptophyta</taxon>
        <taxon>Embryophyta</taxon>
        <taxon>Tracheophyta</taxon>
        <taxon>Spermatophyta</taxon>
        <taxon>Magnoliopsida</taxon>
        <taxon>eudicotyledons</taxon>
        <taxon>Gunneridae</taxon>
        <taxon>Pentapetalae</taxon>
        <taxon>Dilleniales</taxon>
        <taxon>Dilleniaceae</taxon>
        <taxon>Dillenia</taxon>
    </lineage>
</organism>
<feature type="compositionally biased region" description="Basic and acidic residues" evidence="4">
    <location>
        <begin position="281"/>
        <end position="297"/>
    </location>
</feature>
<dbReference type="EMBL" id="JBAMMX010000006">
    <property type="protein sequence ID" value="KAK6938419.1"/>
    <property type="molecule type" value="Genomic_DNA"/>
</dbReference>
<feature type="compositionally biased region" description="Basic and acidic residues" evidence="4">
    <location>
        <begin position="117"/>
        <end position="129"/>
    </location>
</feature>
<dbReference type="InterPro" id="IPR037647">
    <property type="entry name" value="HIRIP3"/>
</dbReference>
<dbReference type="Proteomes" id="UP001370490">
    <property type="component" value="Unassembled WGS sequence"/>
</dbReference>
<dbReference type="PROSITE" id="PS51998">
    <property type="entry name" value="DEK_C"/>
    <property type="match status" value="1"/>
</dbReference>
<evidence type="ECO:0000313" key="7">
    <source>
        <dbReference type="Proteomes" id="UP001370490"/>
    </source>
</evidence>
<dbReference type="InterPro" id="IPR014876">
    <property type="entry name" value="DEK_C"/>
</dbReference>
<protein>
    <submittedName>
        <fullName evidence="6">Histone chaperone domain CHZ</fullName>
    </submittedName>
</protein>
<dbReference type="GO" id="GO:0005634">
    <property type="term" value="C:nucleus"/>
    <property type="evidence" value="ECO:0007669"/>
    <property type="project" value="UniProtKB-SubCell"/>
</dbReference>
<feature type="region of interest" description="Disordered" evidence="4">
    <location>
        <begin position="106"/>
        <end position="134"/>
    </location>
</feature>
<evidence type="ECO:0000256" key="4">
    <source>
        <dbReference type="SAM" id="MobiDB-lite"/>
    </source>
</evidence>
<sequence>MGEEVTTGVEKVEKVKVEEKTPQDVESQIKTAMRSRVAHFKEQADSLTFEGVRRLLEKDLGMETYALDVHKRFIKQCLVECLESSDDDNVSKNSCETEERTVCSARGEAAESSDGLQLEKDVKEPKSEDEKMEDSPVFGLLTGNKASKPKVEAHQGIEDKGMPDENMIQKALMKRVSYLRVNSQKITMAEVRRLLEQDLELDRNSLDPYKKLISELVEKILESPKAALVSHEKSSRKSSKESSGSSNNDGEEDEEEDSSNTDGEEEEEEVKPKKRITPKGKVSEGLKKRQWQEETKVPRKKQKKQVRAGSEKNNDSEDGGIISEDGGDLRSSVEKQKKEAAAPAYGKRVEHLKSVIKSCGMSVPPSIYRRVKQAPENKREAHLIKELGEILAKEGLSTNPSEKEINEVKRKKERARELEGIHTSNIVSTSRRRSTTTFVAPPIPKITEESDEEDESDDESDNEDDDDDGIEDNGEDEGDDESQSEDNEGEDIKSALVLFVIH</sequence>
<feature type="compositionally biased region" description="Basic and acidic residues" evidence="4">
    <location>
        <begin position="230"/>
        <end position="240"/>
    </location>
</feature>
<feature type="compositionally biased region" description="Basic and acidic residues" evidence="4">
    <location>
        <begin position="327"/>
        <end position="340"/>
    </location>
</feature>
<feature type="compositionally biased region" description="Acidic residues" evidence="4">
    <location>
        <begin position="249"/>
        <end position="269"/>
    </location>
</feature>